<evidence type="ECO:0000313" key="2">
    <source>
        <dbReference type="EMBL" id="CAE0661085.1"/>
    </source>
</evidence>
<protein>
    <recommendedName>
        <fullName evidence="3">Steroid 5-alpha reductase C-terminal domain-containing protein</fullName>
    </recommendedName>
</protein>
<evidence type="ECO:0008006" key="3">
    <source>
        <dbReference type="Google" id="ProtNLM"/>
    </source>
</evidence>
<dbReference type="GO" id="GO:0016020">
    <property type="term" value="C:membrane"/>
    <property type="evidence" value="ECO:0007669"/>
    <property type="project" value="TreeGrafter"/>
</dbReference>
<organism evidence="2">
    <name type="scientific">Lotharella globosa</name>
    <dbReference type="NCBI Taxonomy" id="91324"/>
    <lineage>
        <taxon>Eukaryota</taxon>
        <taxon>Sar</taxon>
        <taxon>Rhizaria</taxon>
        <taxon>Cercozoa</taxon>
        <taxon>Chlorarachniophyceae</taxon>
        <taxon>Lotharella</taxon>
    </lineage>
</organism>
<dbReference type="AlphaFoldDB" id="A0A7S3YTG0"/>
<dbReference type="PANTHER" id="PTHR32251:SF17">
    <property type="entry name" value="STEROID 5-ALPHA REDUCTASE C-TERMINAL DOMAIN-CONTAINING PROTEIN"/>
    <property type="match status" value="1"/>
</dbReference>
<name>A0A7S3YTG0_9EUKA</name>
<reference evidence="2" key="1">
    <citation type="submission" date="2021-01" db="EMBL/GenBank/DDBJ databases">
        <authorList>
            <person name="Corre E."/>
            <person name="Pelletier E."/>
            <person name="Niang G."/>
            <person name="Scheremetjew M."/>
            <person name="Finn R."/>
            <person name="Kale V."/>
            <person name="Holt S."/>
            <person name="Cochrane G."/>
            <person name="Meng A."/>
            <person name="Brown T."/>
            <person name="Cohen L."/>
        </authorList>
    </citation>
    <scope>NUCLEOTIDE SEQUENCE</scope>
    <source>
        <strain evidence="2">CCCM811</strain>
    </source>
</reference>
<dbReference type="EMBL" id="HBIV01017434">
    <property type="protein sequence ID" value="CAE0661085.1"/>
    <property type="molecule type" value="Transcribed_RNA"/>
</dbReference>
<dbReference type="InterPro" id="IPR010721">
    <property type="entry name" value="UstE-like"/>
</dbReference>
<feature type="transmembrane region" description="Helical" evidence="1">
    <location>
        <begin position="12"/>
        <end position="31"/>
    </location>
</feature>
<keyword evidence="1" id="KW-0472">Membrane</keyword>
<dbReference type="PANTHER" id="PTHR32251">
    <property type="entry name" value="3-OXO-5-ALPHA-STEROID 4-DEHYDROGENASE"/>
    <property type="match status" value="1"/>
</dbReference>
<gene>
    <name evidence="2" type="ORF">LGLO00237_LOCUS12674</name>
</gene>
<keyword evidence="1" id="KW-1133">Transmembrane helix</keyword>
<dbReference type="Gene3D" id="1.20.120.1630">
    <property type="match status" value="1"/>
</dbReference>
<accession>A0A7S3YTG0</accession>
<evidence type="ECO:0000256" key="1">
    <source>
        <dbReference type="SAM" id="Phobius"/>
    </source>
</evidence>
<feature type="transmembrane region" description="Helical" evidence="1">
    <location>
        <begin position="117"/>
        <end position="139"/>
    </location>
</feature>
<keyword evidence="1" id="KW-0812">Transmembrane</keyword>
<proteinExistence type="predicted"/>
<sequence length="169" mass="19587">MEELKTNGLTFFVPWVIQAVWVFLTDLPIVTLNNIEDSSELGFIDFLGWSLWVVGFMFEVVADNQKFLFRNDPRNHDKFITSGLWRFSQHPNYFGEIIMWTAICVSATGGFRELVHYVSWISPLFTYYVLLHVSGVPMLKAKADKKWKGNPEYERYIANTPEIIPGELA</sequence>
<dbReference type="PROSITE" id="PS50244">
    <property type="entry name" value="S5A_REDUCTASE"/>
    <property type="match status" value="1"/>
</dbReference>
<feature type="transmembrane region" description="Helical" evidence="1">
    <location>
        <begin position="43"/>
        <end position="62"/>
    </location>
</feature>
<dbReference type="Pfam" id="PF06966">
    <property type="entry name" value="DUF1295"/>
    <property type="match status" value="1"/>
</dbReference>